<gene>
    <name evidence="1" type="ORF">HFZ78_20185</name>
</gene>
<sequence>MSDYQQFLDERDKIDFYIQKGYRINGVKEHLNGATVEFLHPKGNVFETLLIGTANARKYFTSLLLKQNHTSS</sequence>
<dbReference type="EMBL" id="CP051128">
    <property type="protein sequence ID" value="QIZ08733.1"/>
    <property type="molecule type" value="Genomic_DNA"/>
</dbReference>
<proteinExistence type="predicted"/>
<organism evidence="1 2">
    <name type="scientific">Priestia megaterium</name>
    <name type="common">Bacillus megaterium</name>
    <dbReference type="NCBI Taxonomy" id="1404"/>
    <lineage>
        <taxon>Bacteria</taxon>
        <taxon>Bacillati</taxon>
        <taxon>Bacillota</taxon>
        <taxon>Bacilli</taxon>
        <taxon>Bacillales</taxon>
        <taxon>Bacillaceae</taxon>
        <taxon>Priestia</taxon>
    </lineage>
</organism>
<evidence type="ECO:0000313" key="2">
    <source>
        <dbReference type="Proteomes" id="UP000501868"/>
    </source>
</evidence>
<dbReference type="Proteomes" id="UP000501868">
    <property type="component" value="Chromosome"/>
</dbReference>
<reference evidence="1 2" key="1">
    <citation type="submission" date="2020-04" db="EMBL/GenBank/DDBJ databases">
        <title>Genome-Wide Identification of 5-Methylcytosine Sites in Bacterial Genomes By High-Throughput Sequencing of MspJI Restriction Fragments.</title>
        <authorList>
            <person name="Wu V."/>
        </authorList>
    </citation>
    <scope>NUCLEOTIDE SEQUENCE [LARGE SCALE GENOMIC DNA]</scope>
    <source>
        <strain evidence="1 2">S2</strain>
    </source>
</reference>
<evidence type="ECO:0000313" key="1">
    <source>
        <dbReference type="EMBL" id="QIZ08733.1"/>
    </source>
</evidence>
<protein>
    <submittedName>
        <fullName evidence="1">Uncharacterized protein</fullName>
    </submittedName>
</protein>
<name>A0A6H1P5B0_PRIMG</name>
<dbReference type="AlphaFoldDB" id="A0A6H1P5B0"/>
<reference evidence="1 2" key="2">
    <citation type="submission" date="2020-04" db="EMBL/GenBank/DDBJ databases">
        <authorList>
            <person name="Fomenkov A."/>
            <person name="Anton B.P."/>
            <person name="Roberts R.J."/>
        </authorList>
    </citation>
    <scope>NUCLEOTIDE SEQUENCE [LARGE SCALE GENOMIC DNA]</scope>
    <source>
        <strain evidence="1 2">S2</strain>
    </source>
</reference>
<accession>A0A6H1P5B0</accession>